<reference evidence="3 4" key="1">
    <citation type="submission" date="2018-08" db="EMBL/GenBank/DDBJ databases">
        <title>Lysobacter soli KCTC 22011, whole genome shotgun sequence.</title>
        <authorList>
            <person name="Zhang X."/>
            <person name="Feng G."/>
            <person name="Zhu H."/>
        </authorList>
    </citation>
    <scope>NUCLEOTIDE SEQUENCE [LARGE SCALE GENOMIC DNA]</scope>
    <source>
        <strain evidence="3 4">KCTC 22011</strain>
    </source>
</reference>
<keyword evidence="4" id="KW-1185">Reference proteome</keyword>
<feature type="chain" id="PRO_5017597853" evidence="2">
    <location>
        <begin position="29"/>
        <end position="246"/>
    </location>
</feature>
<gene>
    <name evidence="3" type="primary">trbJ</name>
    <name evidence="3" type="ORF">DX912_11370</name>
</gene>
<evidence type="ECO:0000313" key="3">
    <source>
        <dbReference type="EMBL" id="RDY66717.1"/>
    </source>
</evidence>
<evidence type="ECO:0000313" key="4">
    <source>
        <dbReference type="Proteomes" id="UP000256829"/>
    </source>
</evidence>
<dbReference type="EMBL" id="QTJR01000007">
    <property type="protein sequence ID" value="RDY66717.1"/>
    <property type="molecule type" value="Genomic_DNA"/>
</dbReference>
<feature type="region of interest" description="Disordered" evidence="1">
    <location>
        <begin position="214"/>
        <end position="246"/>
    </location>
</feature>
<accession>A0A3D8VBB5</accession>
<keyword evidence="2" id="KW-0732">Signal</keyword>
<evidence type="ECO:0000256" key="1">
    <source>
        <dbReference type="SAM" id="MobiDB-lite"/>
    </source>
</evidence>
<dbReference type="SUPFAM" id="SSF101082">
    <property type="entry name" value="Typo IV secretion system protein TraC"/>
    <property type="match status" value="1"/>
</dbReference>
<comment type="caution">
    <text evidence="3">The sequence shown here is derived from an EMBL/GenBank/DDBJ whole genome shotgun (WGS) entry which is preliminary data.</text>
</comment>
<feature type="compositionally biased region" description="Basic residues" evidence="1">
    <location>
        <begin position="236"/>
        <end position="246"/>
    </location>
</feature>
<protein>
    <submittedName>
        <fullName evidence="3">P-type conjugative transfer protein TrbJ</fullName>
    </submittedName>
</protein>
<feature type="signal peptide" evidence="2">
    <location>
        <begin position="1"/>
        <end position="28"/>
    </location>
</feature>
<evidence type="ECO:0000256" key="2">
    <source>
        <dbReference type="SAM" id="SignalP"/>
    </source>
</evidence>
<organism evidence="3 4">
    <name type="scientific">Lysobacter soli</name>
    <dbReference type="NCBI Taxonomy" id="453783"/>
    <lineage>
        <taxon>Bacteria</taxon>
        <taxon>Pseudomonadati</taxon>
        <taxon>Pseudomonadota</taxon>
        <taxon>Gammaproteobacteria</taxon>
        <taxon>Lysobacterales</taxon>
        <taxon>Lysobacteraceae</taxon>
        <taxon>Lysobacter</taxon>
    </lineage>
</organism>
<dbReference type="InterPro" id="IPR014147">
    <property type="entry name" value="T4SS_TrbJ"/>
</dbReference>
<feature type="compositionally biased region" description="Basic and acidic residues" evidence="1">
    <location>
        <begin position="218"/>
        <end position="235"/>
    </location>
</feature>
<dbReference type="RefSeq" id="WP_115842639.1">
    <property type="nucleotide sequence ID" value="NZ_QTJR01000007.1"/>
</dbReference>
<dbReference type="Proteomes" id="UP000256829">
    <property type="component" value="Unassembled WGS sequence"/>
</dbReference>
<dbReference type="NCBIfam" id="TIGR02780">
    <property type="entry name" value="TrbJ_Ti"/>
    <property type="match status" value="1"/>
</dbReference>
<name>A0A3D8VBB5_9GAMM</name>
<sequence length="246" mass="27110">MKIQKSVALALAVAITGTGITYTLPAAAQWAVFDPTNYVQNYLTQLRAVQSNVNEVRQIQAQLQQYDNMLRNTKSLDTRDLGTAIDALTRLDHVIREGRSLAVTASDYEKAFKARFPGYQATTNYSDDYREWSDTSRDSVLGALRVANLQARGAFTEEQTLASLRSAVATADGQKAAVDAGNQIALAQITQLQQLRELMVAQMQASGTYMAAHQQADASKEASVREATKYHDPRKGWRPKPLKIGN</sequence>
<dbReference type="AlphaFoldDB" id="A0A3D8VBB5"/>
<proteinExistence type="predicted"/>